<evidence type="ECO:0000313" key="1">
    <source>
        <dbReference type="EMBL" id="CCH28482.1"/>
    </source>
</evidence>
<dbReference type="STRING" id="1179773.BN6_11560"/>
<organism evidence="1 2">
    <name type="scientific">Saccharothrix espanaensis (strain ATCC 51144 / DSM 44229 / JCM 9112 / NBRC 15066 / NRRL 15764)</name>
    <dbReference type="NCBI Taxonomy" id="1179773"/>
    <lineage>
        <taxon>Bacteria</taxon>
        <taxon>Bacillati</taxon>
        <taxon>Actinomycetota</taxon>
        <taxon>Actinomycetes</taxon>
        <taxon>Pseudonocardiales</taxon>
        <taxon>Pseudonocardiaceae</taxon>
        <taxon>Saccharothrix</taxon>
    </lineage>
</organism>
<accession>K0JSI8</accession>
<sequence length="49" mass="4595">MLGIAAGTGLGSLAMTGAGVTRCVAAGVVLPAGVLPAHAARRRRAAPGA</sequence>
<evidence type="ECO:0000313" key="2">
    <source>
        <dbReference type="Proteomes" id="UP000006281"/>
    </source>
</evidence>
<reference evidence="1 2" key="1">
    <citation type="journal article" date="2012" name="BMC Genomics">
        <title>Complete genome sequence of Saccharothrix espanaensis DSM 44229T and comparison to the other completely sequenced Pseudonocardiaceae.</title>
        <authorList>
            <person name="Strobel T."/>
            <person name="Al-Dilaimi A."/>
            <person name="Blom J."/>
            <person name="Gessner A."/>
            <person name="Kalinowski J."/>
            <person name="Luzhetska M."/>
            <person name="Puhler A."/>
            <person name="Szczepanowski R."/>
            <person name="Bechthold A."/>
            <person name="Ruckert C."/>
        </authorList>
    </citation>
    <scope>NUCLEOTIDE SEQUENCE [LARGE SCALE GENOMIC DNA]</scope>
    <source>
        <strain evidence="2">ATCC 51144 / DSM 44229 / JCM 9112 / NBRC 15066 / NRRL 15764</strain>
    </source>
</reference>
<dbReference type="HOGENOM" id="CLU_211522_0_0_11"/>
<dbReference type="PATRIC" id="fig|1179773.3.peg.1161"/>
<dbReference type="RefSeq" id="WP_015098595.1">
    <property type="nucleotide sequence ID" value="NC_019673.1"/>
</dbReference>
<dbReference type="EMBL" id="HE804045">
    <property type="protein sequence ID" value="CCH28482.1"/>
    <property type="molecule type" value="Genomic_DNA"/>
</dbReference>
<name>K0JSI8_SACES</name>
<dbReference type="AlphaFoldDB" id="K0JSI8"/>
<proteinExistence type="predicted"/>
<keyword evidence="2" id="KW-1185">Reference proteome</keyword>
<dbReference type="KEGG" id="sesp:BN6_11560"/>
<dbReference type="Proteomes" id="UP000006281">
    <property type="component" value="Chromosome"/>
</dbReference>
<protein>
    <submittedName>
        <fullName evidence="1">Putative secreted protein</fullName>
    </submittedName>
</protein>
<gene>
    <name evidence="1" type="ordered locus">BN6_11560</name>
</gene>